<dbReference type="Proteomes" id="UP000187412">
    <property type="component" value="Unassembled WGS sequence"/>
</dbReference>
<organism evidence="2 3">
    <name type="scientific">Paenibacillus borealis</name>
    <dbReference type="NCBI Taxonomy" id="160799"/>
    <lineage>
        <taxon>Bacteria</taxon>
        <taxon>Bacillati</taxon>
        <taxon>Bacillota</taxon>
        <taxon>Bacilli</taxon>
        <taxon>Bacillales</taxon>
        <taxon>Paenibacillaceae</taxon>
        <taxon>Paenibacillus</taxon>
    </lineage>
</organism>
<protein>
    <recommendedName>
        <fullName evidence="4">Lipoprotein</fullName>
    </recommendedName>
</protein>
<reference evidence="2 3" key="1">
    <citation type="submission" date="2016-10" db="EMBL/GenBank/DDBJ databases">
        <title>Paenibacillus species isolates.</title>
        <authorList>
            <person name="Beno S.M."/>
        </authorList>
    </citation>
    <scope>NUCLEOTIDE SEQUENCE [LARGE SCALE GENOMIC DNA]</scope>
    <source>
        <strain evidence="2 3">FSL H7-0744</strain>
    </source>
</reference>
<comment type="caution">
    <text evidence="2">The sequence shown here is derived from an EMBL/GenBank/DDBJ whole genome shotgun (WGS) entry which is preliminary data.</text>
</comment>
<sequence length="196" mass="21643">MNLKRTYTLLTAALLLLVLAGCSSGNAEAVNMEPDTFSKQDMAIYKAVNSKERVSYGMSRKNAEKVLGTGNKGIPNSYTYDPGVSVIYRDDKVVSIALRKESQGVYRTARGAEAGMSHAGIKELYGEKYAIENAENYMDYYYDTETRQLVKSSVQELNSLTGEALRGIHMVSTVYDEEGKATIIILMDMQAATTMK</sequence>
<keyword evidence="1" id="KW-0732">Signal</keyword>
<dbReference type="EMBL" id="MPTB01000044">
    <property type="protein sequence ID" value="OMD41581.1"/>
    <property type="molecule type" value="Genomic_DNA"/>
</dbReference>
<evidence type="ECO:0000256" key="1">
    <source>
        <dbReference type="SAM" id="SignalP"/>
    </source>
</evidence>
<accession>A0ABX3GZT6</accession>
<evidence type="ECO:0000313" key="3">
    <source>
        <dbReference type="Proteomes" id="UP000187412"/>
    </source>
</evidence>
<name>A0ABX3GZT6_PAEBO</name>
<evidence type="ECO:0000313" key="2">
    <source>
        <dbReference type="EMBL" id="OMD41581.1"/>
    </source>
</evidence>
<evidence type="ECO:0008006" key="4">
    <source>
        <dbReference type="Google" id="ProtNLM"/>
    </source>
</evidence>
<keyword evidence="3" id="KW-1185">Reference proteome</keyword>
<feature type="signal peptide" evidence="1">
    <location>
        <begin position="1"/>
        <end position="29"/>
    </location>
</feature>
<dbReference type="PROSITE" id="PS51257">
    <property type="entry name" value="PROKAR_LIPOPROTEIN"/>
    <property type="match status" value="1"/>
</dbReference>
<proteinExistence type="predicted"/>
<feature type="chain" id="PRO_5046954971" description="Lipoprotein" evidence="1">
    <location>
        <begin position="30"/>
        <end position="196"/>
    </location>
</feature>
<dbReference type="RefSeq" id="WP_076113522.1">
    <property type="nucleotide sequence ID" value="NZ_MPTB01000044.1"/>
</dbReference>
<gene>
    <name evidence="2" type="ORF">BSK56_26735</name>
</gene>